<keyword evidence="5" id="KW-0808">Transferase</keyword>
<dbReference type="EC" id="2.1.2.9" evidence="3"/>
<evidence type="ECO:0000256" key="6">
    <source>
        <dbReference type="ARBA" id="ARBA00022917"/>
    </source>
</evidence>
<evidence type="ECO:0000256" key="3">
    <source>
        <dbReference type="ARBA" id="ARBA00012261"/>
    </source>
</evidence>
<dbReference type="InterPro" id="IPR041711">
    <property type="entry name" value="Met-tRNA-FMT_N"/>
</dbReference>
<feature type="domain" description="Formyl transferase C-terminal" evidence="12">
    <location>
        <begin position="251"/>
        <end position="354"/>
    </location>
</feature>
<dbReference type="Pfam" id="PF02911">
    <property type="entry name" value="Formyl_trans_C"/>
    <property type="match status" value="1"/>
</dbReference>
<comment type="subcellular location">
    <subcellularLocation>
        <location evidence="1">Mitochondrion</location>
    </subcellularLocation>
</comment>
<feature type="domain" description="Formyl transferase N-terminal" evidence="11">
    <location>
        <begin position="127"/>
        <end position="226"/>
    </location>
</feature>
<reference evidence="13" key="1">
    <citation type="submission" date="2019-06" db="EMBL/GenBank/DDBJ databases">
        <authorList>
            <consortium name="Wellcome Sanger Institute Data Sharing"/>
        </authorList>
    </citation>
    <scope>NUCLEOTIDE SEQUENCE [LARGE SCALE GENOMIC DNA]</scope>
</reference>
<evidence type="ECO:0000256" key="1">
    <source>
        <dbReference type="ARBA" id="ARBA00004173"/>
    </source>
</evidence>
<accession>A0A667ZZD7</accession>
<proteinExistence type="inferred from homology"/>
<dbReference type="GeneTree" id="ENSGT00390000017828"/>
<reference evidence="13" key="3">
    <citation type="submission" date="2025-09" db="UniProtKB">
        <authorList>
            <consortium name="Ensembl"/>
        </authorList>
    </citation>
    <scope>IDENTIFICATION</scope>
</reference>
<keyword evidence="8" id="KW-0496">Mitochondrion</keyword>
<dbReference type="InParanoid" id="A0A667ZZD7"/>
<dbReference type="Gene3D" id="3.40.50.12230">
    <property type="match status" value="1"/>
</dbReference>
<evidence type="ECO:0000256" key="4">
    <source>
        <dbReference type="ARBA" id="ARBA00014185"/>
    </source>
</evidence>
<reference evidence="13" key="2">
    <citation type="submission" date="2025-08" db="UniProtKB">
        <authorList>
            <consortium name="Ensembl"/>
        </authorList>
    </citation>
    <scope>IDENTIFICATION</scope>
</reference>
<sequence length="397" mass="43308">MFLCAGSILSLNVRRVLRSSGRCAGTLRRGVSGLGPGSGRAGRPAAGSCGPAAGSCGPAWRLLFFGSDEFAVESLRLLVSSRESSEGTVGSLEVVTLSRDVPVRRFALQNQLPVHTWPPGDLSGRFDVGVVVSFGCLLHERLISQFPYGILNVHPSLLPRWRGPAPVFHTILHGDTVTGVTIMQIRPHRFDVGPILNQELFPVPERCTADELGAALALRGARLLMDTLKTLPERIAGRREQSQTGATLAPKISSSLSWLLWEEQTCDQIDRLFRAVGSRIPLRTLWKGRTVKLLDFVGECHVSLSGRGRKPIPGSISFQKESNTLAVCCKDGWVGFKSVVLNKKLTAADFYNGYLHQSERTTEPPQDSVFVSNRDRADTHTHTHSAVTLSHSSRKTS</sequence>
<dbReference type="InterPro" id="IPR005794">
    <property type="entry name" value="Fmt"/>
</dbReference>
<evidence type="ECO:0000256" key="7">
    <source>
        <dbReference type="ARBA" id="ARBA00022946"/>
    </source>
</evidence>
<dbReference type="InterPro" id="IPR036477">
    <property type="entry name" value="Formyl_transf_N_sf"/>
</dbReference>
<dbReference type="PANTHER" id="PTHR11138">
    <property type="entry name" value="METHIONYL-TRNA FORMYLTRANSFERASE"/>
    <property type="match status" value="1"/>
</dbReference>
<dbReference type="CTD" id="123263"/>
<evidence type="ECO:0000256" key="8">
    <source>
        <dbReference type="ARBA" id="ARBA00023128"/>
    </source>
</evidence>
<evidence type="ECO:0000259" key="11">
    <source>
        <dbReference type="Pfam" id="PF00551"/>
    </source>
</evidence>
<dbReference type="Ensembl" id="ENSMMDT00005039047.1">
    <property type="protein sequence ID" value="ENSMMDP00005038246.1"/>
    <property type="gene ID" value="ENSMMDG00005017798.1"/>
</dbReference>
<name>A0A667ZZD7_9TELE</name>
<dbReference type="SUPFAM" id="SSF53328">
    <property type="entry name" value="Formyltransferase"/>
    <property type="match status" value="1"/>
</dbReference>
<evidence type="ECO:0000256" key="5">
    <source>
        <dbReference type="ARBA" id="ARBA00022679"/>
    </source>
</evidence>
<dbReference type="Proteomes" id="UP000472263">
    <property type="component" value="Chromosome 3"/>
</dbReference>
<dbReference type="NCBIfam" id="TIGR00460">
    <property type="entry name" value="fmt"/>
    <property type="match status" value="1"/>
</dbReference>
<evidence type="ECO:0000256" key="2">
    <source>
        <dbReference type="ARBA" id="ARBA00010699"/>
    </source>
</evidence>
<dbReference type="Pfam" id="PF00551">
    <property type="entry name" value="Formyl_trans_N"/>
    <property type="match status" value="1"/>
</dbReference>
<dbReference type="FunFam" id="3.40.50.12230:FF:000003">
    <property type="entry name" value="methionyl-tRNA formyltransferase, mitochondrial"/>
    <property type="match status" value="1"/>
</dbReference>
<dbReference type="RefSeq" id="XP_029904104.1">
    <property type="nucleotide sequence ID" value="XM_030048244.1"/>
</dbReference>
<dbReference type="AlphaFoldDB" id="A0A667ZZD7"/>
<keyword evidence="14" id="KW-1185">Reference proteome</keyword>
<keyword evidence="7" id="KW-0809">Transit peptide</keyword>
<evidence type="ECO:0000259" key="12">
    <source>
        <dbReference type="Pfam" id="PF02911"/>
    </source>
</evidence>
<dbReference type="CDD" id="cd08646">
    <property type="entry name" value="FMT_core_Met-tRNA-FMT_N"/>
    <property type="match status" value="1"/>
</dbReference>
<dbReference type="PANTHER" id="PTHR11138:SF5">
    <property type="entry name" value="METHIONYL-TRNA FORMYLTRANSFERASE, MITOCHONDRIAL"/>
    <property type="match status" value="1"/>
</dbReference>
<dbReference type="InterPro" id="IPR005793">
    <property type="entry name" value="Formyl_trans_C"/>
</dbReference>
<comment type="similarity">
    <text evidence="2">Belongs to the Fmt family.</text>
</comment>
<organism evidence="13 14">
    <name type="scientific">Myripristis murdjan</name>
    <name type="common">pinecone soldierfish</name>
    <dbReference type="NCBI Taxonomy" id="586833"/>
    <lineage>
        <taxon>Eukaryota</taxon>
        <taxon>Metazoa</taxon>
        <taxon>Chordata</taxon>
        <taxon>Craniata</taxon>
        <taxon>Vertebrata</taxon>
        <taxon>Euteleostomi</taxon>
        <taxon>Actinopterygii</taxon>
        <taxon>Neopterygii</taxon>
        <taxon>Teleostei</taxon>
        <taxon>Neoteleostei</taxon>
        <taxon>Acanthomorphata</taxon>
        <taxon>Holocentriformes</taxon>
        <taxon>Holocentridae</taxon>
        <taxon>Myripristis</taxon>
    </lineage>
</organism>
<evidence type="ECO:0000256" key="9">
    <source>
        <dbReference type="ARBA" id="ARBA00052555"/>
    </source>
</evidence>
<dbReference type="OrthoDB" id="10268103at2759"/>
<dbReference type="GO" id="GO:0004479">
    <property type="term" value="F:methionyl-tRNA formyltransferase activity"/>
    <property type="evidence" value="ECO:0007669"/>
    <property type="project" value="UniProtKB-EC"/>
</dbReference>
<comment type="catalytic activity">
    <reaction evidence="9">
        <text>L-methionyl-tRNA(fMet) + (6R)-10-formyltetrahydrofolate = N-formyl-L-methionyl-tRNA(fMet) + (6S)-5,6,7,8-tetrahydrofolate + H(+)</text>
        <dbReference type="Rhea" id="RHEA:24380"/>
        <dbReference type="Rhea" id="RHEA-COMP:9952"/>
        <dbReference type="Rhea" id="RHEA-COMP:9953"/>
        <dbReference type="ChEBI" id="CHEBI:15378"/>
        <dbReference type="ChEBI" id="CHEBI:57453"/>
        <dbReference type="ChEBI" id="CHEBI:78530"/>
        <dbReference type="ChEBI" id="CHEBI:78844"/>
        <dbReference type="ChEBI" id="CHEBI:195366"/>
        <dbReference type="EC" id="2.1.2.9"/>
    </reaction>
    <physiologicalReaction direction="left-to-right" evidence="9">
        <dbReference type="Rhea" id="RHEA:24381"/>
    </physiologicalReaction>
</comment>
<evidence type="ECO:0000313" key="14">
    <source>
        <dbReference type="Proteomes" id="UP000472263"/>
    </source>
</evidence>
<evidence type="ECO:0000313" key="13">
    <source>
        <dbReference type="Ensembl" id="ENSMMDP00005038246.1"/>
    </source>
</evidence>
<keyword evidence="6" id="KW-0648">Protein biosynthesis</keyword>
<gene>
    <name evidence="13" type="primary">mtfmt</name>
</gene>
<evidence type="ECO:0000256" key="10">
    <source>
        <dbReference type="ARBA" id="ARBA00057846"/>
    </source>
</evidence>
<dbReference type="GeneID" id="115356934"/>
<dbReference type="InterPro" id="IPR002376">
    <property type="entry name" value="Formyl_transf_N"/>
</dbReference>
<dbReference type="GO" id="GO:0005739">
    <property type="term" value="C:mitochondrion"/>
    <property type="evidence" value="ECO:0007669"/>
    <property type="project" value="UniProtKB-SubCell"/>
</dbReference>
<comment type="function">
    <text evidence="10">Methionyl-tRNA formyltransferase that formylates methionyl-tRNA in mitochondria and is crucial for translation initiation.</text>
</comment>
<protein>
    <recommendedName>
        <fullName evidence="4">Methionyl-tRNA formyltransferase, mitochondrial</fullName>
        <ecNumber evidence="3">2.1.2.9</ecNumber>
    </recommendedName>
</protein>